<dbReference type="Pfam" id="PF01756">
    <property type="entry name" value="ACOX"/>
    <property type="match status" value="1"/>
</dbReference>
<keyword evidence="18" id="KW-1185">Reference proteome</keyword>
<evidence type="ECO:0000313" key="18">
    <source>
        <dbReference type="Proteomes" id="UP001489004"/>
    </source>
</evidence>
<dbReference type="GO" id="GO:0033540">
    <property type="term" value="P:fatty acid beta-oxidation using acyl-CoA oxidase"/>
    <property type="evidence" value="ECO:0007669"/>
    <property type="project" value="TreeGrafter"/>
</dbReference>
<dbReference type="InterPro" id="IPR012258">
    <property type="entry name" value="Acyl-CoA_oxidase"/>
</dbReference>
<dbReference type="InterPro" id="IPR006091">
    <property type="entry name" value="Acyl-CoA_Oxase/DH_mid-dom"/>
</dbReference>
<dbReference type="Gene3D" id="1.20.140.10">
    <property type="entry name" value="Butyryl-CoA Dehydrogenase, subunit A, domain 3"/>
    <property type="match status" value="2"/>
</dbReference>
<feature type="domain" description="Acyl-coenzyme A oxidase N-terminal" evidence="15">
    <location>
        <begin position="39"/>
        <end position="154"/>
    </location>
</feature>
<evidence type="ECO:0000256" key="10">
    <source>
        <dbReference type="PIRNR" id="PIRNR000168"/>
    </source>
</evidence>
<feature type="active site" description="Proton acceptor" evidence="11">
    <location>
        <position position="444"/>
    </location>
</feature>
<evidence type="ECO:0000256" key="11">
    <source>
        <dbReference type="PIRSR" id="PIRSR000168-1"/>
    </source>
</evidence>
<gene>
    <name evidence="17" type="ORF">WJX72_012328</name>
</gene>
<dbReference type="InterPro" id="IPR002655">
    <property type="entry name" value="Acyl-CoA_oxidase_C"/>
</dbReference>
<accession>A0AAW1QT19</accession>
<keyword evidence="6" id="KW-0276">Fatty acid metabolism</keyword>
<evidence type="ECO:0000259" key="13">
    <source>
        <dbReference type="Pfam" id="PF01756"/>
    </source>
</evidence>
<dbReference type="Pfam" id="PF22924">
    <property type="entry name" value="ACOX_C_alpha1"/>
    <property type="match status" value="1"/>
</dbReference>
<evidence type="ECO:0000256" key="5">
    <source>
        <dbReference type="ARBA" id="ARBA00022827"/>
    </source>
</evidence>
<name>A0AAW1QT19_9CHLO</name>
<evidence type="ECO:0000256" key="12">
    <source>
        <dbReference type="PIRSR" id="PIRSR000168-2"/>
    </source>
</evidence>
<dbReference type="Proteomes" id="UP001489004">
    <property type="component" value="Unassembled WGS sequence"/>
</dbReference>
<evidence type="ECO:0000256" key="7">
    <source>
        <dbReference type="ARBA" id="ARBA00023002"/>
    </source>
</evidence>
<keyword evidence="9" id="KW-0576">Peroxisome</keyword>
<comment type="caution">
    <text evidence="17">The sequence shown here is derived from an EMBL/GenBank/DDBJ whole genome shotgun (WGS) entry which is preliminary data.</text>
</comment>
<feature type="domain" description="Acyl-CoA oxidase C-terminal" evidence="13">
    <location>
        <begin position="501"/>
        <end position="682"/>
    </location>
</feature>
<dbReference type="PANTHER" id="PTHR10909:SF250">
    <property type="entry name" value="PEROXISOMAL ACYL-COENZYME A OXIDASE 1"/>
    <property type="match status" value="1"/>
</dbReference>
<keyword evidence="7" id="KW-0560">Oxidoreductase</keyword>
<dbReference type="Pfam" id="PF02770">
    <property type="entry name" value="Acyl-CoA_dh_M"/>
    <property type="match status" value="1"/>
</dbReference>
<dbReference type="InterPro" id="IPR055060">
    <property type="entry name" value="ACOX_C_alpha1"/>
</dbReference>
<sequence>MVADERTRKLVAASSEVVLANHVEPTADMRAERARASFDSEELAAYLNGGRHKLQRKAELVKMLSDSEWGNKSRRYFLTRQEEYTGALQGILGIWDLVQDKQISLDDALLMRQLFNLPGGLELHIGMFIPSILSQASEEQQAKWLPLAQNLRIIGTYAQTELGHGTFVRGLETTATYDVEREEFVVHSPTLSSTKWWPGGLGKTATHVILMARLFVDSKDYGPHAFIVQIRTLDTHRPLPGIKVGDIGPKAGYNAVDNGYLSFDHVRIPREAMLMRFAKVSREGKYSPPPAANSKASYATMVYVRATIVEEAGWVLAKAATIAIRYNAVRRQTTARAGQKELQVLDYQNTAAELLPLLAASYALIFMGKSAMGMYKQFEADRDRGEFSSLPELHAVLSGLKALSTWITSDGIEACRRGCGGHGYSLLSGLPTLFASYVQNATWEGDNNVMCLQTARYLLKNLLAVQSGKPAAGSAAYLQSAQQEMQSRCSLESAEGWLQAEPLLAAFRHRATRLCIVAVQALQAEGGGKLAFEGPAWNACTVDMIRLARAHSLLVLYSNFADSVKQLASQGAVSAACVAALRKLVALYGLTSLLRELGDFLEDGYMSGSQASQARQQQYALLRGLRPDAVALVDSFGFEDYLLNSALGRKDGDVYRDLLQRAEVSPLNASEEGPAWEGILKTRLAGPHARL</sequence>
<dbReference type="InterPro" id="IPR036250">
    <property type="entry name" value="AcylCo_DH-like_C"/>
</dbReference>
<keyword evidence="4 10" id="KW-0285">Flavoprotein</keyword>
<dbReference type="SUPFAM" id="SSF47203">
    <property type="entry name" value="Acyl-CoA dehydrogenase C-terminal domain-like"/>
    <property type="match status" value="2"/>
</dbReference>
<evidence type="ECO:0000313" key="17">
    <source>
        <dbReference type="EMBL" id="KAK9824680.1"/>
    </source>
</evidence>
<dbReference type="PANTHER" id="PTHR10909">
    <property type="entry name" value="ELECTRON TRANSPORT OXIDOREDUCTASE"/>
    <property type="match status" value="1"/>
</dbReference>
<dbReference type="InterPro" id="IPR009100">
    <property type="entry name" value="AcylCoA_DH/oxidase_NM_dom_sf"/>
</dbReference>
<dbReference type="GO" id="GO:0005504">
    <property type="term" value="F:fatty acid binding"/>
    <property type="evidence" value="ECO:0007669"/>
    <property type="project" value="TreeGrafter"/>
</dbReference>
<dbReference type="InterPro" id="IPR029320">
    <property type="entry name" value="Acyl-CoA_ox_N"/>
</dbReference>
<feature type="binding site" evidence="12">
    <location>
        <position position="160"/>
    </location>
    <ligand>
        <name>FAD</name>
        <dbReference type="ChEBI" id="CHEBI:57692"/>
    </ligand>
</feature>
<organism evidence="17 18">
    <name type="scientific">[Myrmecia] bisecta</name>
    <dbReference type="NCBI Taxonomy" id="41462"/>
    <lineage>
        <taxon>Eukaryota</taxon>
        <taxon>Viridiplantae</taxon>
        <taxon>Chlorophyta</taxon>
        <taxon>core chlorophytes</taxon>
        <taxon>Trebouxiophyceae</taxon>
        <taxon>Trebouxiales</taxon>
        <taxon>Trebouxiaceae</taxon>
        <taxon>Myrmecia</taxon>
    </lineage>
</organism>
<proteinExistence type="inferred from homology"/>
<reference evidence="17 18" key="1">
    <citation type="journal article" date="2024" name="Nat. Commun.">
        <title>Phylogenomics reveals the evolutionary origins of lichenization in chlorophyte algae.</title>
        <authorList>
            <person name="Puginier C."/>
            <person name="Libourel C."/>
            <person name="Otte J."/>
            <person name="Skaloud P."/>
            <person name="Haon M."/>
            <person name="Grisel S."/>
            <person name="Petersen M."/>
            <person name="Berrin J.G."/>
            <person name="Delaux P.M."/>
            <person name="Dal Grande F."/>
            <person name="Keller J."/>
        </authorList>
    </citation>
    <scope>NUCLEOTIDE SEQUENCE [LARGE SCALE GENOMIC DNA]</scope>
    <source>
        <strain evidence="17 18">SAG 2043</strain>
    </source>
</reference>
<evidence type="ECO:0000256" key="6">
    <source>
        <dbReference type="ARBA" id="ARBA00022832"/>
    </source>
</evidence>
<feature type="domain" description="Acyl-CoA oxidase/dehydrogenase middle" evidence="14">
    <location>
        <begin position="157"/>
        <end position="266"/>
    </location>
</feature>
<evidence type="ECO:0000256" key="3">
    <source>
        <dbReference type="ARBA" id="ARBA00006288"/>
    </source>
</evidence>
<dbReference type="PIRSF" id="PIRSF000168">
    <property type="entry name" value="Acyl-CoA_oxidase"/>
    <property type="match status" value="1"/>
</dbReference>
<dbReference type="InterPro" id="IPR037069">
    <property type="entry name" value="AcylCoA_DH/ox_N_sf"/>
</dbReference>
<evidence type="ECO:0000259" key="14">
    <source>
        <dbReference type="Pfam" id="PF02770"/>
    </source>
</evidence>
<dbReference type="SUPFAM" id="SSF56645">
    <property type="entry name" value="Acyl-CoA dehydrogenase NM domain-like"/>
    <property type="match status" value="1"/>
</dbReference>
<dbReference type="FunFam" id="1.20.140.10:FF:000013">
    <property type="entry name" value="Acyl-coenzyme A oxidase"/>
    <property type="match status" value="1"/>
</dbReference>
<dbReference type="Pfam" id="PF14749">
    <property type="entry name" value="Acyl-CoA_ox_N"/>
    <property type="match status" value="1"/>
</dbReference>
<dbReference type="FunFam" id="1.10.540.10:FF:000015">
    <property type="entry name" value="Acyl-coenzyme A oxidase"/>
    <property type="match status" value="1"/>
</dbReference>
<dbReference type="Gene3D" id="1.10.540.10">
    <property type="entry name" value="Acyl-CoA dehydrogenase/oxidase, N-terminal domain"/>
    <property type="match status" value="1"/>
</dbReference>
<dbReference type="GO" id="GO:0071949">
    <property type="term" value="F:FAD binding"/>
    <property type="evidence" value="ECO:0007669"/>
    <property type="project" value="InterPro"/>
</dbReference>
<dbReference type="FunFam" id="2.40.110.10:FF:000003">
    <property type="entry name" value="Acyl-coenzyme A oxidase"/>
    <property type="match status" value="1"/>
</dbReference>
<feature type="domain" description="Acyl-CoA oxidase C-alpha1" evidence="16">
    <location>
        <begin position="298"/>
        <end position="459"/>
    </location>
</feature>
<protein>
    <recommendedName>
        <fullName evidence="10">Acyl-coenzyme A oxidase</fullName>
    </recommendedName>
</protein>
<dbReference type="InterPro" id="IPR046373">
    <property type="entry name" value="Acyl-CoA_Oxase/DH_mid-dom_sf"/>
</dbReference>
<dbReference type="GO" id="GO:0005777">
    <property type="term" value="C:peroxisome"/>
    <property type="evidence" value="ECO:0007669"/>
    <property type="project" value="UniProtKB-SubCell"/>
</dbReference>
<evidence type="ECO:0000256" key="4">
    <source>
        <dbReference type="ARBA" id="ARBA00022630"/>
    </source>
</evidence>
<dbReference type="GO" id="GO:0055088">
    <property type="term" value="P:lipid homeostasis"/>
    <property type="evidence" value="ECO:0007669"/>
    <property type="project" value="TreeGrafter"/>
</dbReference>
<evidence type="ECO:0000256" key="9">
    <source>
        <dbReference type="ARBA" id="ARBA00023140"/>
    </source>
</evidence>
<dbReference type="Gene3D" id="2.40.110.10">
    <property type="entry name" value="Butyryl-CoA Dehydrogenase, subunit A, domain 2"/>
    <property type="match status" value="1"/>
</dbReference>
<evidence type="ECO:0000256" key="1">
    <source>
        <dbReference type="ARBA" id="ARBA00001974"/>
    </source>
</evidence>
<evidence type="ECO:0000259" key="15">
    <source>
        <dbReference type="Pfam" id="PF14749"/>
    </source>
</evidence>
<evidence type="ECO:0000256" key="8">
    <source>
        <dbReference type="ARBA" id="ARBA00023098"/>
    </source>
</evidence>
<keyword evidence="5 10" id="KW-0274">FAD</keyword>
<comment type="cofactor">
    <cofactor evidence="1">
        <name>FAD</name>
        <dbReference type="ChEBI" id="CHEBI:57692"/>
    </cofactor>
</comment>
<dbReference type="EMBL" id="JALJOR010000002">
    <property type="protein sequence ID" value="KAK9824680.1"/>
    <property type="molecule type" value="Genomic_DNA"/>
</dbReference>
<evidence type="ECO:0000256" key="2">
    <source>
        <dbReference type="ARBA" id="ARBA00004275"/>
    </source>
</evidence>
<evidence type="ECO:0000259" key="16">
    <source>
        <dbReference type="Pfam" id="PF22924"/>
    </source>
</evidence>
<dbReference type="GO" id="GO:0003997">
    <property type="term" value="F:acyl-CoA oxidase activity"/>
    <property type="evidence" value="ECO:0007669"/>
    <property type="project" value="InterPro"/>
</dbReference>
<keyword evidence="8" id="KW-0443">Lipid metabolism</keyword>
<comment type="subcellular location">
    <subcellularLocation>
        <location evidence="2">Peroxisome</location>
    </subcellularLocation>
</comment>
<feature type="binding site" evidence="12">
    <location>
        <position position="199"/>
    </location>
    <ligand>
        <name>FAD</name>
        <dbReference type="ChEBI" id="CHEBI:57692"/>
    </ligand>
</feature>
<dbReference type="AlphaFoldDB" id="A0AAW1QT19"/>
<dbReference type="FunFam" id="1.20.140.10:FF:000005">
    <property type="entry name" value="Acyl-coenzyme A oxidase"/>
    <property type="match status" value="1"/>
</dbReference>
<comment type="similarity">
    <text evidence="3 10">Belongs to the acyl-CoA oxidase family.</text>
</comment>